<comment type="caution">
    <text evidence="8">The sequence shown here is derived from an EMBL/GenBank/DDBJ whole genome shotgun (WGS) entry which is preliminary data.</text>
</comment>
<reference evidence="9" key="1">
    <citation type="submission" date="2014-06" db="EMBL/GenBank/DDBJ databases">
        <authorList>
            <person name="Winans N.J."/>
            <person name="Newell P.D."/>
            <person name="Douglas A.E."/>
        </authorList>
    </citation>
    <scope>NUCLEOTIDE SEQUENCE [LARGE SCALE GENOMIC DNA]</scope>
    <source>
        <strain evidence="9">DmL_052</strain>
    </source>
</reference>
<dbReference type="Pfam" id="PF00271">
    <property type="entry name" value="Helicase_C"/>
    <property type="match status" value="1"/>
</dbReference>
<evidence type="ECO:0000256" key="5">
    <source>
        <dbReference type="SAM" id="MobiDB-lite"/>
    </source>
</evidence>
<dbReference type="GO" id="GO:0005524">
    <property type="term" value="F:ATP binding"/>
    <property type="evidence" value="ECO:0007669"/>
    <property type="project" value="UniProtKB-KW"/>
</dbReference>
<dbReference type="InterPro" id="IPR027417">
    <property type="entry name" value="P-loop_NTPase"/>
</dbReference>
<evidence type="ECO:0000259" key="6">
    <source>
        <dbReference type="PROSITE" id="PS51192"/>
    </source>
</evidence>
<keyword evidence="4" id="KW-0067">ATP-binding</keyword>
<dbReference type="SUPFAM" id="SSF52540">
    <property type="entry name" value="P-loop containing nucleoside triphosphate hydrolases"/>
    <property type="match status" value="1"/>
</dbReference>
<organism evidence="8 9">
    <name type="scientific">Commensalibacter intestini</name>
    <dbReference type="NCBI Taxonomy" id="479936"/>
    <lineage>
        <taxon>Bacteria</taxon>
        <taxon>Pseudomonadati</taxon>
        <taxon>Pseudomonadota</taxon>
        <taxon>Alphaproteobacteria</taxon>
        <taxon>Acetobacterales</taxon>
        <taxon>Acetobacteraceae</taxon>
    </lineage>
</organism>
<dbReference type="EMBL" id="JOPB01000007">
    <property type="protein sequence ID" value="OUI78199.1"/>
    <property type="molecule type" value="Genomic_DNA"/>
</dbReference>
<keyword evidence="9" id="KW-1185">Reference proteome</keyword>
<dbReference type="GO" id="GO:0004386">
    <property type="term" value="F:helicase activity"/>
    <property type="evidence" value="ECO:0007669"/>
    <property type="project" value="UniProtKB-KW"/>
</dbReference>
<feature type="region of interest" description="Disordered" evidence="5">
    <location>
        <begin position="701"/>
        <end position="722"/>
    </location>
</feature>
<dbReference type="Gene3D" id="1.20.272.40">
    <property type="match status" value="1"/>
</dbReference>
<dbReference type="PROSITE" id="PS51194">
    <property type="entry name" value="HELICASE_CTER"/>
    <property type="match status" value="1"/>
</dbReference>
<name>A0A251ZU62_9PROT</name>
<dbReference type="RefSeq" id="WP_086632322.1">
    <property type="nucleotide sequence ID" value="NZ_JOPB01000007.1"/>
</dbReference>
<feature type="domain" description="Helicase C-terminal" evidence="7">
    <location>
        <begin position="462"/>
        <end position="614"/>
    </location>
</feature>
<dbReference type="Pfam" id="PF22527">
    <property type="entry name" value="DEXQc_Suv3"/>
    <property type="match status" value="1"/>
</dbReference>
<gene>
    <name evidence="8" type="ORF">HK18_09110</name>
</gene>
<sequence length="775" mass="87484">MNLSPAELALQKALQETSITLTAQEEPRLLKLIARNLQPEQTEIPPATFNKLLCIVRRKDWAKHLNKQIQKENKHWIQSEDIAWAVSFIHDPSPNEESLQSALDQALHTRLRQSGKSANDAFQTLYTDLLDSGKPIIGSKSLRLMAQDVALAFNLEPDDTEHFIEDIIYQEQKQQQKDHEIHQKARDRKKDEIKKQREWEDSLVSFKEIPTLLHCSHKEVLRWIAENKIPVAQKIKKHGKDIWRFDPKEIKALRPQISNWRNGSPVKEKKNAFINLGDLNIKNKVLASVAAMDRFAGHFVTARSLKRRITIVTGPTNSGKSYTALKTMAESESGIALAPLRLLAHEFKEALNERDIATSLKTGEERQLIPNSKFLAATVEMCPMDNPVDVALIDEAQMLTDPDRGAAWTAAIMGVPARHVFVLGSPECIPIVKNIARLCDDPWEEISLQRKSVLQTASSPIRLNQLHAGDALIAFSRREVLDLRAILMQKGHRVAVIYGALSPEVRRAEAKRFNDGEAEILIATDAIGMGLNLSIKRVIFSTIYKFDGTSRRLLTSQEVKQIGGRAGRYGKHETGTVGLLAGAGDPDFIRRQLEAAPEKQKDLRPLVQPDSDIVQLIANEINSDSLFGVLTRLKRAVLRPDDPNYRLAPMEETFAIASALEGVQGLELKNRWTYSVCPVDDRDNGIQRLIRWAADHAAGKTVAAPSSGKLPNPSQASRQELERAEKRHKRLVAWRWLSLRFPDIYPDLESAEKTTRELNDWIESVLRQQRRKAEL</sequence>
<evidence type="ECO:0000313" key="8">
    <source>
        <dbReference type="EMBL" id="OUI78199.1"/>
    </source>
</evidence>
<keyword evidence="2" id="KW-0378">Hydrolase</keyword>
<dbReference type="CDD" id="cd18805">
    <property type="entry name" value="SF2_C_suv3"/>
    <property type="match status" value="1"/>
</dbReference>
<feature type="domain" description="Helicase ATP-binding" evidence="6">
    <location>
        <begin position="301"/>
        <end position="446"/>
    </location>
</feature>
<protein>
    <submittedName>
        <fullName evidence="8">RNA helicase</fullName>
    </submittedName>
</protein>
<dbReference type="AlphaFoldDB" id="A0A251ZU62"/>
<dbReference type="InterPro" id="IPR022192">
    <property type="entry name" value="SUV3_C"/>
</dbReference>
<keyword evidence="1" id="KW-0547">Nucleotide-binding</keyword>
<dbReference type="PROSITE" id="PS51192">
    <property type="entry name" value="HELICASE_ATP_BIND_1"/>
    <property type="match status" value="1"/>
</dbReference>
<feature type="region of interest" description="Disordered" evidence="5">
    <location>
        <begin position="174"/>
        <end position="194"/>
    </location>
</feature>
<evidence type="ECO:0000256" key="2">
    <source>
        <dbReference type="ARBA" id="ARBA00022801"/>
    </source>
</evidence>
<keyword evidence="3 8" id="KW-0347">Helicase</keyword>
<evidence type="ECO:0000256" key="1">
    <source>
        <dbReference type="ARBA" id="ARBA00022741"/>
    </source>
</evidence>
<dbReference type="PANTHER" id="PTHR12131">
    <property type="entry name" value="ATP-DEPENDENT RNA AND DNA HELICASE"/>
    <property type="match status" value="1"/>
</dbReference>
<dbReference type="InterPro" id="IPR055206">
    <property type="entry name" value="DEXQc_SUV3"/>
</dbReference>
<dbReference type="Pfam" id="PF12513">
    <property type="entry name" value="SUV3_C"/>
    <property type="match status" value="1"/>
</dbReference>
<dbReference type="Gene3D" id="1.20.58.1080">
    <property type="match status" value="1"/>
</dbReference>
<evidence type="ECO:0000313" key="9">
    <source>
        <dbReference type="Proteomes" id="UP000194946"/>
    </source>
</evidence>
<evidence type="ECO:0000256" key="4">
    <source>
        <dbReference type="ARBA" id="ARBA00022840"/>
    </source>
</evidence>
<evidence type="ECO:0000256" key="3">
    <source>
        <dbReference type="ARBA" id="ARBA00022806"/>
    </source>
</evidence>
<dbReference type="InterPro" id="IPR001650">
    <property type="entry name" value="Helicase_C-like"/>
</dbReference>
<evidence type="ECO:0000259" key="7">
    <source>
        <dbReference type="PROSITE" id="PS51194"/>
    </source>
</evidence>
<dbReference type="PANTHER" id="PTHR12131:SF1">
    <property type="entry name" value="ATP-DEPENDENT RNA HELICASE SUPV3L1, MITOCHONDRIAL-RELATED"/>
    <property type="match status" value="1"/>
</dbReference>
<proteinExistence type="predicted"/>
<dbReference type="InterPro" id="IPR050699">
    <property type="entry name" value="RNA-DNA_Helicase"/>
</dbReference>
<dbReference type="Gene3D" id="3.40.50.300">
    <property type="entry name" value="P-loop containing nucleotide triphosphate hydrolases"/>
    <property type="match status" value="2"/>
</dbReference>
<dbReference type="GO" id="GO:0016787">
    <property type="term" value="F:hydrolase activity"/>
    <property type="evidence" value="ECO:0007669"/>
    <property type="project" value="UniProtKB-KW"/>
</dbReference>
<accession>A0A251ZU62</accession>
<dbReference type="SMART" id="SM00490">
    <property type="entry name" value="HELICc"/>
    <property type="match status" value="1"/>
</dbReference>
<dbReference type="InterPro" id="IPR014001">
    <property type="entry name" value="Helicase_ATP-bd"/>
</dbReference>
<dbReference type="Proteomes" id="UP000194946">
    <property type="component" value="Unassembled WGS sequence"/>
</dbReference>